<organism evidence="1 2">
    <name type="scientific">Agrilus planipennis</name>
    <name type="common">Emerald ash borer</name>
    <name type="synonym">Agrilus marcopoli</name>
    <dbReference type="NCBI Taxonomy" id="224129"/>
    <lineage>
        <taxon>Eukaryota</taxon>
        <taxon>Metazoa</taxon>
        <taxon>Ecdysozoa</taxon>
        <taxon>Arthropoda</taxon>
        <taxon>Hexapoda</taxon>
        <taxon>Insecta</taxon>
        <taxon>Pterygota</taxon>
        <taxon>Neoptera</taxon>
        <taxon>Endopterygota</taxon>
        <taxon>Coleoptera</taxon>
        <taxon>Polyphaga</taxon>
        <taxon>Elateriformia</taxon>
        <taxon>Buprestoidea</taxon>
        <taxon>Buprestidae</taxon>
        <taxon>Agrilinae</taxon>
        <taxon>Agrilus</taxon>
    </lineage>
</organism>
<keyword evidence="1" id="KW-1185">Reference proteome</keyword>
<evidence type="ECO:0000313" key="2">
    <source>
        <dbReference type="RefSeq" id="XP_025835733.1"/>
    </source>
</evidence>
<dbReference type="KEGG" id="apln:112906178"/>
<evidence type="ECO:0000313" key="1">
    <source>
        <dbReference type="Proteomes" id="UP000192223"/>
    </source>
</evidence>
<dbReference type="GeneID" id="112906178"/>
<sequence>MPETKFLSNEEAKVEHHFLDNVTRDNNGRYIVKLPFNEQKKHLGDSYSITLKRFYASERKLQKNTELKNQYVQFMREYKNLKHMSEVTDHENHPRGYYLPHHAVIKESSSTTKVRVVFDGSAKSDTSTSLNDTLNIGPTIQEELFSILIRFRSHIYVLVAKTIQLHGFCDASEAAYGACIYTRSVDSNNKCYTQLVCSKSKVAPLNSKITIPRLELCAALLLARLYKIILVALPITFDETFFWSDSTIALNWINTQPNVLKTFVANRVSEIRSITNYSQWNHVPSKENPADFISRGQTISEFLNNSMWKTGPEWLRKNVDNWPNLPIQKIPLLEVRPQIVLNISITDTN</sequence>
<protein>
    <submittedName>
        <fullName evidence="2">Uncharacterized protein LOC112906178</fullName>
    </submittedName>
</protein>
<dbReference type="RefSeq" id="XP_025835733.1">
    <property type="nucleotide sequence ID" value="XM_025979948.1"/>
</dbReference>
<dbReference type="InterPro" id="IPR008042">
    <property type="entry name" value="Retrotrans_Pao"/>
</dbReference>
<proteinExistence type="predicted"/>
<dbReference type="Pfam" id="PF05380">
    <property type="entry name" value="Peptidase_A17"/>
    <property type="match status" value="1"/>
</dbReference>
<dbReference type="PANTHER" id="PTHR47331:SF1">
    <property type="entry name" value="GAG-LIKE PROTEIN"/>
    <property type="match status" value="1"/>
</dbReference>
<dbReference type="PANTHER" id="PTHR47331">
    <property type="entry name" value="PHD-TYPE DOMAIN-CONTAINING PROTEIN"/>
    <property type="match status" value="1"/>
</dbReference>
<name>A0A7F5RIC2_AGRPL</name>
<dbReference type="InParanoid" id="A0A7F5RIC2"/>
<reference evidence="2" key="1">
    <citation type="submission" date="2025-08" db="UniProtKB">
        <authorList>
            <consortium name="RefSeq"/>
        </authorList>
    </citation>
    <scope>IDENTIFICATION</scope>
    <source>
        <tissue evidence="2">Entire body</tissue>
    </source>
</reference>
<accession>A0A7F5RIC2</accession>
<dbReference type="OrthoDB" id="6778194at2759"/>
<dbReference type="Proteomes" id="UP000192223">
    <property type="component" value="Unplaced"/>
</dbReference>
<gene>
    <name evidence="2" type="primary">LOC112906178</name>
</gene>
<dbReference type="AlphaFoldDB" id="A0A7F5RIC2"/>